<gene>
    <name evidence="1" type="ORF">LWI29_011199</name>
</gene>
<organism evidence="1 2">
    <name type="scientific">Acer saccharum</name>
    <name type="common">Sugar maple</name>
    <dbReference type="NCBI Taxonomy" id="4024"/>
    <lineage>
        <taxon>Eukaryota</taxon>
        <taxon>Viridiplantae</taxon>
        <taxon>Streptophyta</taxon>
        <taxon>Embryophyta</taxon>
        <taxon>Tracheophyta</taxon>
        <taxon>Spermatophyta</taxon>
        <taxon>Magnoliopsida</taxon>
        <taxon>eudicotyledons</taxon>
        <taxon>Gunneridae</taxon>
        <taxon>Pentapetalae</taxon>
        <taxon>rosids</taxon>
        <taxon>malvids</taxon>
        <taxon>Sapindales</taxon>
        <taxon>Sapindaceae</taxon>
        <taxon>Hippocastanoideae</taxon>
        <taxon>Acereae</taxon>
        <taxon>Acer</taxon>
    </lineage>
</organism>
<protein>
    <submittedName>
        <fullName evidence="1">Uncharacterized protein</fullName>
    </submittedName>
</protein>
<dbReference type="Proteomes" id="UP001168877">
    <property type="component" value="Unassembled WGS sequence"/>
</dbReference>
<evidence type="ECO:0000313" key="1">
    <source>
        <dbReference type="EMBL" id="KAK0589221.1"/>
    </source>
</evidence>
<name>A0AA39SAN7_ACESA</name>
<comment type="caution">
    <text evidence="1">The sequence shown here is derived from an EMBL/GenBank/DDBJ whole genome shotgun (WGS) entry which is preliminary data.</text>
</comment>
<reference evidence="1" key="2">
    <citation type="submission" date="2023-06" db="EMBL/GenBank/DDBJ databases">
        <authorList>
            <person name="Swenson N.G."/>
            <person name="Wegrzyn J.L."/>
            <person name="Mcevoy S.L."/>
        </authorList>
    </citation>
    <scope>NUCLEOTIDE SEQUENCE</scope>
    <source>
        <strain evidence="1">NS2018</strain>
        <tissue evidence="1">Leaf</tissue>
    </source>
</reference>
<accession>A0AA39SAN7</accession>
<reference evidence="1" key="1">
    <citation type="journal article" date="2022" name="Plant J.">
        <title>Strategies of tolerance reflected in two North American maple genomes.</title>
        <authorList>
            <person name="McEvoy S.L."/>
            <person name="Sezen U.U."/>
            <person name="Trouern-Trend A."/>
            <person name="McMahon S.M."/>
            <person name="Schaberg P.G."/>
            <person name="Yang J."/>
            <person name="Wegrzyn J.L."/>
            <person name="Swenson N.G."/>
        </authorList>
    </citation>
    <scope>NUCLEOTIDE SEQUENCE</scope>
    <source>
        <strain evidence="1">NS2018</strain>
    </source>
</reference>
<proteinExistence type="predicted"/>
<keyword evidence="2" id="KW-1185">Reference proteome</keyword>
<sequence>MERLKKKKGKRAATVAPTPLVVLNEGIDQLESVAPSIEKSKKHSCREDVFDDVVVRFSADTCLYFDPSSMLKEVDKLLFLEDENRLTKIVASQVINWGLTVAFQALQSQIFLKKDVKNLSKKVTSLSWLNSKLKKEVKATKYESTKVMKEVIDKLAKVEEENAQLRVSFRLSEE</sequence>
<dbReference type="AlphaFoldDB" id="A0AA39SAN7"/>
<evidence type="ECO:0000313" key="2">
    <source>
        <dbReference type="Proteomes" id="UP001168877"/>
    </source>
</evidence>
<dbReference type="EMBL" id="JAUESC010000381">
    <property type="protein sequence ID" value="KAK0589221.1"/>
    <property type="molecule type" value="Genomic_DNA"/>
</dbReference>